<protein>
    <submittedName>
        <fullName evidence="4">Amidase</fullName>
    </submittedName>
</protein>
<dbReference type="GO" id="GO:0003824">
    <property type="term" value="F:catalytic activity"/>
    <property type="evidence" value="ECO:0007669"/>
    <property type="project" value="InterPro"/>
</dbReference>
<keyword evidence="5" id="KW-1185">Reference proteome</keyword>
<feature type="region of interest" description="Disordered" evidence="2">
    <location>
        <begin position="1"/>
        <end position="29"/>
    </location>
</feature>
<dbReference type="InterPro" id="IPR020556">
    <property type="entry name" value="Amidase_CS"/>
</dbReference>
<gene>
    <name evidence="4" type="ORF">IT882_11510</name>
</gene>
<dbReference type="EMBL" id="CP064760">
    <property type="protein sequence ID" value="QPE03881.1"/>
    <property type="molecule type" value="Genomic_DNA"/>
</dbReference>
<evidence type="ECO:0000313" key="5">
    <source>
        <dbReference type="Proteomes" id="UP000594480"/>
    </source>
</evidence>
<dbReference type="InterPro" id="IPR000120">
    <property type="entry name" value="Amidase"/>
</dbReference>
<dbReference type="PANTHER" id="PTHR11895:SF7">
    <property type="entry name" value="GLUTAMYL-TRNA(GLN) AMIDOTRANSFERASE SUBUNIT A, MITOCHONDRIAL"/>
    <property type="match status" value="1"/>
</dbReference>
<dbReference type="AlphaFoldDB" id="A0A7S8RG58"/>
<evidence type="ECO:0000256" key="2">
    <source>
        <dbReference type="SAM" id="MobiDB-lite"/>
    </source>
</evidence>
<dbReference type="PIRSF" id="PIRSF001221">
    <property type="entry name" value="Amidase_fungi"/>
    <property type="match status" value="1"/>
</dbReference>
<dbReference type="PROSITE" id="PS00571">
    <property type="entry name" value="AMIDASES"/>
    <property type="match status" value="1"/>
</dbReference>
<dbReference type="Gene3D" id="3.90.1300.10">
    <property type="entry name" value="Amidase signature (AS) domain"/>
    <property type="match status" value="1"/>
</dbReference>
<comment type="similarity">
    <text evidence="1">Belongs to the amidase family.</text>
</comment>
<name>A0A7S8RG58_9MICO</name>
<evidence type="ECO:0000259" key="3">
    <source>
        <dbReference type="Pfam" id="PF01425"/>
    </source>
</evidence>
<evidence type="ECO:0000256" key="1">
    <source>
        <dbReference type="ARBA" id="ARBA00009199"/>
    </source>
</evidence>
<dbReference type="KEGG" id="msf:IT882_11510"/>
<sequence>MSRFVAADRHPTQTPPLRSRGLDDSERPPLLQSSAHTIAHLVRTGQVTAREVIDTHLARIRDLNPTLNALTVVFEEKSRELADDVDRRIARGEEIGALAGVPFTIKENIDITWSASTEGWTFLADAVPTSDATIVQRLMAAGAIPIGRGNMPETGLRWDTDNELFGRTLNPWDHDRVPGGSSGGDAVAVATGMTPIALGNDYGGSLRLPAYAAGVCALRPSAGRIPAVTPIQAWPLTEQFFSVNGPLARTIDDLDLAFSLMHGADGLDPTAASIPHPSTYDGVRRVALTRDPLGWGIDPEVDEALSIAADALARAGWEVVEVEPPLIEDAASLWRQLSVTELVDSFAPGAREVPLGAGATQYFLDNASEVTVLETVGDYVSAWGQRLAIAAAWERFQAEYPIVLGPVSARRMPKIGYDLSGPEATTQLWRDHRLLVTVNFLGLPSVAVPTGLDADGIPSGVQVIAARNGEHIALAAARDIEARAGAVGTPDVARTLHA</sequence>
<dbReference type="PANTHER" id="PTHR11895">
    <property type="entry name" value="TRANSAMIDASE"/>
    <property type="match status" value="1"/>
</dbReference>
<dbReference type="InterPro" id="IPR023631">
    <property type="entry name" value="Amidase_dom"/>
</dbReference>
<dbReference type="SUPFAM" id="SSF75304">
    <property type="entry name" value="Amidase signature (AS) enzymes"/>
    <property type="match status" value="1"/>
</dbReference>
<dbReference type="Pfam" id="PF01425">
    <property type="entry name" value="Amidase"/>
    <property type="match status" value="1"/>
</dbReference>
<evidence type="ECO:0000313" key="4">
    <source>
        <dbReference type="EMBL" id="QPE03881.1"/>
    </source>
</evidence>
<feature type="compositionally biased region" description="Basic and acidic residues" evidence="2">
    <location>
        <begin position="1"/>
        <end position="11"/>
    </location>
</feature>
<reference evidence="4 5" key="1">
    <citation type="submission" date="2020-11" db="EMBL/GenBank/DDBJ databases">
        <title>Amino acid is mineralized and recycled by bacteria in oceanic microbiome.</title>
        <authorList>
            <person name="Zheng L.Y."/>
        </authorList>
    </citation>
    <scope>NUCLEOTIDE SEQUENCE [LARGE SCALE GENOMIC DNA]</scope>
    <source>
        <strain evidence="4 5">A32-1</strain>
    </source>
</reference>
<proteinExistence type="inferred from homology"/>
<dbReference type="NCBIfam" id="NF005687">
    <property type="entry name" value="PRK07487.1"/>
    <property type="match status" value="1"/>
</dbReference>
<dbReference type="Proteomes" id="UP000594480">
    <property type="component" value="Chromosome"/>
</dbReference>
<feature type="domain" description="Amidase" evidence="3">
    <location>
        <begin position="51"/>
        <end position="471"/>
    </location>
</feature>
<accession>A0A7S8RG58</accession>
<dbReference type="RefSeq" id="WP_195691972.1">
    <property type="nucleotide sequence ID" value="NZ_CP064760.1"/>
</dbReference>
<organism evidence="4 5">
    <name type="scientific">Microbacterium schleiferi</name>
    <dbReference type="NCBI Taxonomy" id="69362"/>
    <lineage>
        <taxon>Bacteria</taxon>
        <taxon>Bacillati</taxon>
        <taxon>Actinomycetota</taxon>
        <taxon>Actinomycetes</taxon>
        <taxon>Micrococcales</taxon>
        <taxon>Microbacteriaceae</taxon>
        <taxon>Microbacterium</taxon>
    </lineage>
</organism>
<dbReference type="InterPro" id="IPR036928">
    <property type="entry name" value="AS_sf"/>
</dbReference>